<evidence type="ECO:0000256" key="15">
    <source>
        <dbReference type="SAM" id="Phobius"/>
    </source>
</evidence>
<comment type="catalytic activity">
    <reaction evidence="11">
        <text>L-threonyl-[protein] + ATP = O-phospho-L-threonyl-[protein] + ADP + H(+)</text>
        <dbReference type="Rhea" id="RHEA:46608"/>
        <dbReference type="Rhea" id="RHEA-COMP:11060"/>
        <dbReference type="Rhea" id="RHEA-COMP:11605"/>
        <dbReference type="ChEBI" id="CHEBI:15378"/>
        <dbReference type="ChEBI" id="CHEBI:30013"/>
        <dbReference type="ChEBI" id="CHEBI:30616"/>
        <dbReference type="ChEBI" id="CHEBI:61977"/>
        <dbReference type="ChEBI" id="CHEBI:456216"/>
        <dbReference type="EC" id="2.7.11.1"/>
    </reaction>
</comment>
<dbReference type="Pfam" id="PF17123">
    <property type="entry name" value="zf-RING_11"/>
    <property type="match status" value="1"/>
</dbReference>
<evidence type="ECO:0000259" key="18">
    <source>
        <dbReference type="PROSITE" id="PS50234"/>
    </source>
</evidence>
<dbReference type="Pfam" id="PF14624">
    <property type="entry name" value="Vwaint"/>
    <property type="match status" value="1"/>
</dbReference>
<evidence type="ECO:0000256" key="4">
    <source>
        <dbReference type="ARBA" id="ARBA00022527"/>
    </source>
</evidence>
<dbReference type="PROSITE" id="PS00107">
    <property type="entry name" value="PROTEIN_KINASE_ATP"/>
    <property type="match status" value="1"/>
</dbReference>
<dbReference type="SUPFAM" id="SSF56112">
    <property type="entry name" value="Protein kinase-like (PK-like)"/>
    <property type="match status" value="1"/>
</dbReference>
<keyword evidence="3" id="KW-1003">Cell membrane</keyword>
<dbReference type="InterPro" id="IPR013083">
    <property type="entry name" value="Znf_RING/FYVE/PHD"/>
</dbReference>
<dbReference type="Pfam" id="PF00069">
    <property type="entry name" value="Pkinase"/>
    <property type="match status" value="1"/>
</dbReference>
<keyword evidence="6" id="KW-0808">Transferase</keyword>
<feature type="transmembrane region" description="Helical" evidence="15">
    <location>
        <begin position="906"/>
        <end position="923"/>
    </location>
</feature>
<evidence type="ECO:0000256" key="1">
    <source>
        <dbReference type="ARBA" id="ARBA00004236"/>
    </source>
</evidence>
<proteinExistence type="predicted"/>
<dbReference type="GO" id="GO:0008270">
    <property type="term" value="F:zinc ion binding"/>
    <property type="evidence" value="ECO:0007669"/>
    <property type="project" value="UniProtKB-KW"/>
</dbReference>
<feature type="domain" description="VWFA" evidence="18">
    <location>
        <begin position="289"/>
        <end position="475"/>
    </location>
</feature>
<dbReference type="GO" id="GO:0005524">
    <property type="term" value="F:ATP binding"/>
    <property type="evidence" value="ECO:0007669"/>
    <property type="project" value="UniProtKB-UniRule"/>
</dbReference>
<dbReference type="InterPro" id="IPR008271">
    <property type="entry name" value="Ser/Thr_kinase_AS"/>
</dbReference>
<evidence type="ECO:0000256" key="3">
    <source>
        <dbReference type="ARBA" id="ARBA00022475"/>
    </source>
</evidence>
<dbReference type="PROSITE" id="PS50089">
    <property type="entry name" value="ZF_RING_2"/>
    <property type="match status" value="1"/>
</dbReference>
<dbReference type="CDD" id="cd23114">
    <property type="entry name" value="RING-H2_WAVH2"/>
    <property type="match status" value="1"/>
</dbReference>
<keyword evidence="8" id="KW-0418">Kinase</keyword>
<dbReference type="InterPro" id="IPR032838">
    <property type="entry name" value="Vwaint_dom"/>
</dbReference>
<dbReference type="InterPro" id="IPR036465">
    <property type="entry name" value="vWFA_dom_sf"/>
</dbReference>
<dbReference type="PROSITE" id="PS50011">
    <property type="entry name" value="PROTEIN_KINASE_DOM"/>
    <property type="match status" value="1"/>
</dbReference>
<dbReference type="InterPro" id="IPR017441">
    <property type="entry name" value="Protein_kinase_ATP_BS"/>
</dbReference>
<evidence type="ECO:0000256" key="8">
    <source>
        <dbReference type="ARBA" id="ARBA00022777"/>
    </source>
</evidence>
<dbReference type="Gene3D" id="3.40.50.410">
    <property type="entry name" value="von Willebrand factor, type A domain"/>
    <property type="match status" value="1"/>
</dbReference>
<evidence type="ECO:0000256" key="11">
    <source>
        <dbReference type="ARBA" id="ARBA00047899"/>
    </source>
</evidence>
<dbReference type="InterPro" id="IPR001841">
    <property type="entry name" value="Znf_RING"/>
</dbReference>
<dbReference type="PROSITE" id="PS00108">
    <property type="entry name" value="PROTEIN_KINASE_ST"/>
    <property type="match status" value="1"/>
</dbReference>
<keyword evidence="4" id="KW-0723">Serine/threonine-protein kinase</keyword>
<name>A0A4S4ED24_CAMSN</name>
<dbReference type="SUPFAM" id="SSF53300">
    <property type="entry name" value="vWA-like"/>
    <property type="match status" value="1"/>
</dbReference>
<evidence type="ECO:0000259" key="17">
    <source>
        <dbReference type="PROSITE" id="PS50089"/>
    </source>
</evidence>
<protein>
    <recommendedName>
        <fullName evidence="2">non-specific serine/threonine protein kinase</fullName>
        <ecNumber evidence="2">2.7.11.1</ecNumber>
    </recommendedName>
</protein>
<dbReference type="FunFam" id="1.10.510.10:FF:000395">
    <property type="entry name" value="receptor-like serine/threonine-protein kinase NCRK"/>
    <property type="match status" value="1"/>
</dbReference>
<dbReference type="Pfam" id="PF00092">
    <property type="entry name" value="VWA"/>
    <property type="match status" value="1"/>
</dbReference>
<dbReference type="SUPFAM" id="SSF57850">
    <property type="entry name" value="RING/U-box"/>
    <property type="match status" value="1"/>
</dbReference>
<evidence type="ECO:0000256" key="7">
    <source>
        <dbReference type="ARBA" id="ARBA00022741"/>
    </source>
</evidence>
<evidence type="ECO:0000313" key="19">
    <source>
        <dbReference type="EMBL" id="THG14209.1"/>
    </source>
</evidence>
<evidence type="ECO:0000256" key="12">
    <source>
        <dbReference type="ARBA" id="ARBA00048679"/>
    </source>
</evidence>
<evidence type="ECO:0000256" key="13">
    <source>
        <dbReference type="PROSITE-ProRule" id="PRU00175"/>
    </source>
</evidence>
<dbReference type="PANTHER" id="PTHR10579:SF158">
    <property type="entry name" value="RETROELEMENT POL POLYPROTEIN-LIKE"/>
    <property type="match status" value="1"/>
</dbReference>
<dbReference type="EC" id="2.7.11.1" evidence="2"/>
<evidence type="ECO:0000313" key="20">
    <source>
        <dbReference type="Proteomes" id="UP000306102"/>
    </source>
</evidence>
<dbReference type="EMBL" id="SDRB02005492">
    <property type="protein sequence ID" value="THG14209.1"/>
    <property type="molecule type" value="Genomic_DNA"/>
</dbReference>
<dbReference type="Gene3D" id="1.10.510.10">
    <property type="entry name" value="Transferase(Phosphotransferase) domain 1"/>
    <property type="match status" value="1"/>
</dbReference>
<dbReference type="STRING" id="542762.A0A4S4ED24"/>
<keyword evidence="9 14" id="KW-0067">ATP-binding</keyword>
<dbReference type="Gene3D" id="3.30.200.20">
    <property type="entry name" value="Phosphorylase Kinase, domain 1"/>
    <property type="match status" value="1"/>
</dbReference>
<feature type="domain" description="RING-type" evidence="17">
    <location>
        <begin position="91"/>
        <end position="135"/>
    </location>
</feature>
<evidence type="ECO:0000256" key="10">
    <source>
        <dbReference type="ARBA" id="ARBA00023136"/>
    </source>
</evidence>
<dbReference type="CDD" id="cd14066">
    <property type="entry name" value="STKc_IRAK"/>
    <property type="match status" value="1"/>
</dbReference>
<keyword evidence="10 15" id="KW-0472">Membrane</keyword>
<keyword evidence="13" id="KW-0479">Metal-binding</keyword>
<evidence type="ECO:0000256" key="14">
    <source>
        <dbReference type="PROSITE-ProRule" id="PRU10141"/>
    </source>
</evidence>
<dbReference type="GO" id="GO:0005886">
    <property type="term" value="C:plasma membrane"/>
    <property type="evidence" value="ECO:0007669"/>
    <property type="project" value="UniProtKB-SubCell"/>
</dbReference>
<keyword evidence="15" id="KW-0812">Transmembrane</keyword>
<dbReference type="InterPro" id="IPR011009">
    <property type="entry name" value="Kinase-like_dom_sf"/>
</dbReference>
<dbReference type="GO" id="GO:0004674">
    <property type="term" value="F:protein serine/threonine kinase activity"/>
    <property type="evidence" value="ECO:0007669"/>
    <property type="project" value="UniProtKB-KW"/>
</dbReference>
<dbReference type="InterPro" id="IPR000719">
    <property type="entry name" value="Prot_kinase_dom"/>
</dbReference>
<evidence type="ECO:0000256" key="6">
    <source>
        <dbReference type="ARBA" id="ARBA00022679"/>
    </source>
</evidence>
<feature type="transmembrane region" description="Helical" evidence="15">
    <location>
        <begin position="935"/>
        <end position="959"/>
    </location>
</feature>
<feature type="domain" description="Protein kinase" evidence="16">
    <location>
        <begin position="1043"/>
        <end position="1326"/>
    </location>
</feature>
<evidence type="ECO:0000256" key="5">
    <source>
        <dbReference type="ARBA" id="ARBA00022553"/>
    </source>
</evidence>
<dbReference type="PANTHER" id="PTHR10579">
    <property type="entry name" value="CALCIUM-ACTIVATED CHLORIDE CHANNEL REGULATOR"/>
    <property type="match status" value="1"/>
</dbReference>
<comment type="caution">
    <text evidence="19">The sequence shown here is derived from an EMBL/GenBank/DDBJ whole genome shotgun (WGS) entry which is preliminary data.</text>
</comment>
<accession>A0A4S4ED24</accession>
<evidence type="ECO:0000256" key="2">
    <source>
        <dbReference type="ARBA" id="ARBA00012513"/>
    </source>
</evidence>
<dbReference type="Proteomes" id="UP000306102">
    <property type="component" value="Unassembled WGS sequence"/>
</dbReference>
<keyword evidence="15" id="KW-1133">Transmembrane helix</keyword>
<evidence type="ECO:0000256" key="9">
    <source>
        <dbReference type="ARBA" id="ARBA00022840"/>
    </source>
</evidence>
<evidence type="ECO:0000259" key="16">
    <source>
        <dbReference type="PROSITE" id="PS50011"/>
    </source>
</evidence>
<organism evidence="19 20">
    <name type="scientific">Camellia sinensis var. sinensis</name>
    <name type="common">China tea</name>
    <dbReference type="NCBI Taxonomy" id="542762"/>
    <lineage>
        <taxon>Eukaryota</taxon>
        <taxon>Viridiplantae</taxon>
        <taxon>Streptophyta</taxon>
        <taxon>Embryophyta</taxon>
        <taxon>Tracheophyta</taxon>
        <taxon>Spermatophyta</taxon>
        <taxon>Magnoliopsida</taxon>
        <taxon>eudicotyledons</taxon>
        <taxon>Gunneridae</taxon>
        <taxon>Pentapetalae</taxon>
        <taxon>asterids</taxon>
        <taxon>Ericales</taxon>
        <taxon>Theaceae</taxon>
        <taxon>Camellia</taxon>
    </lineage>
</organism>
<comment type="subcellular location">
    <subcellularLocation>
        <location evidence="1">Cell membrane</location>
    </subcellularLocation>
</comment>
<keyword evidence="20" id="KW-1185">Reference proteome</keyword>
<dbReference type="InterPro" id="IPR051266">
    <property type="entry name" value="CLCR"/>
</dbReference>
<dbReference type="PROSITE" id="PS50234">
    <property type="entry name" value="VWFA"/>
    <property type="match status" value="1"/>
</dbReference>
<keyword evidence="7 14" id="KW-0547">Nucleotide-binding</keyword>
<sequence>MGSKWRKAKLALTCLYVPSTVEDSPPSVQSAGRFSDAALLSPAATRGSDFSMPTTPIPSSSGLRFQFSMALWGNWFLPCDNGPPPVEVRTCAICLTTMKPGHGHAIFTAECSHSFHFHCITSNVKHGNQICPVCRAKWKEIPFQSTSDLSHGRARINTVSWGRDDAWMTVLRRLPPPRADANRHISSYLHAPEPSVFDDDELVDQQPDITAKGPNNNCVPDNKCVPDDCSIGAIEVKTYPEVSTVSRLASHNNFTILINLKALTNRRQNCGVNEANLPPISKNPRAPVDLVTVLDVSGSMAGTKLALLKRAMGFVIQHLGPSDRLSVIAFSSTARRLFPLRRMNDTGRHKALQAINSLTSNGGTNIAEGLRKGAKVMTDRKCKNPVGSIILLSDGQDTYTVNSPGQARPGIDYQSLLPLSIHRNGGTGLHIPVHAFGFGVDHDAVSMHSISESSGGTFSFIEAEGVIQDAFAQCIGGLLSVVVQELQVGVECVHPKLQLGSIKAGSYKTRVMPDSKLGFIDVGDLYAEEERDFLVTVDIPVDGSCNEMSLLKVSCVYRDPITKESVTLGEANELKIQRPEIAGDLVVSVEVDRQRNRVRAAEAMAEARAAAEQGDLAGAVSILECCCKVLSETISAQAGDQLCVALAAELKEMQERMANRRVYESSGRAYVLSGLSSHSWQRATARGDSTESTSLVQAYQTPSMVDMVTRSQTMVFGSASPQPSVRPARSFPARPQPRRCGFHDFMRVTPVAIVGALTIFEFRQPTPNRGTTALLLKLTVLHPVIAVLEASHFLWPEAGSVPCPLFGNRNITPSSMKTAVPGLSRRHANLCGRKQDQVKIDGLACAVQMVYLKWQLAISAQTVLHLAIALLDHYDDVSYAVCATILYLLSAVICDSKHALCYVNQKIYLGAVLLLLTGSIGHVDSSKKWISSKAVVIVLLICVLLTTLAFTASVACYVYRRDKCPVQGPLFSSDKDTSFSSATNLISHGASSVPESRVYIGSINPFTGCIHKASLLFRSKRETIHGTIVRFSYPELEDATDKFSNSNLIGGGGSSHVYRGLLRDGRTVAVKRLKIQGGADSEAIFLTEIELISRLHHCHVVPLLGYCSENQGKHAERLLVFEYMLNGNLRECLDGASGKCLDWGTRIAIALGAAKGLEYLHEAAAPKILHRDVKSTNVLLDENWRAKITDLGMAKHLRTDDLPSYPSSPARMQGTFGYFAPEYAIVGRASLKSDVFSFGVVLLELISGRQPIHKTANKGEESLVIWATPRLLESRRVIMELPDPQLKGNFPEEEMQIMAYLAKECLLLDPDSRPSMSEVVQILSTIAPENSRRQNFTINLFQSSTHCIKGDVDIERADKHVESPVEDEELKQIVSGTCSARCSLPLNIDRTLCADKNGKEVDTVSAEPIDRMILLTSKARSWHSQDDEAVDLTEPRNWQQRIPVTCSGGKRDSSYLLSYLSYEIKLFHSQSLRGKYGRRSCIIQHGSFESFKHLSWIHLHPQKHHCWHRFHHHPLAEDLWIHACRFCAAAVYSQAAALHCLSQGLHLHREREGYIAAWPSGTALARLSSALFLASVCPRLLARFVVPWPKAKVLEHICHLKGAEAKQGGEACFKREKALSSSLNARPLR</sequence>
<keyword evidence="13" id="KW-0863">Zinc-finger</keyword>
<dbReference type="SMART" id="SM00220">
    <property type="entry name" value="S_TKc"/>
    <property type="match status" value="1"/>
</dbReference>
<keyword evidence="5" id="KW-0597">Phosphoprotein</keyword>
<keyword evidence="13" id="KW-0862">Zinc</keyword>
<gene>
    <name evidence="19" type="ORF">TEA_002838</name>
</gene>
<dbReference type="FunFam" id="3.30.200.20:FF:000415">
    <property type="entry name" value="receptor-like serine/threonine-protein kinase NCRK"/>
    <property type="match status" value="1"/>
</dbReference>
<dbReference type="SMART" id="SM00327">
    <property type="entry name" value="VWA"/>
    <property type="match status" value="1"/>
</dbReference>
<feature type="binding site" evidence="14">
    <location>
        <position position="1071"/>
    </location>
    <ligand>
        <name>ATP</name>
        <dbReference type="ChEBI" id="CHEBI:30616"/>
    </ligand>
</feature>
<comment type="catalytic activity">
    <reaction evidence="12">
        <text>L-seryl-[protein] + ATP = O-phospho-L-seryl-[protein] + ADP + H(+)</text>
        <dbReference type="Rhea" id="RHEA:17989"/>
        <dbReference type="Rhea" id="RHEA-COMP:9863"/>
        <dbReference type="Rhea" id="RHEA-COMP:11604"/>
        <dbReference type="ChEBI" id="CHEBI:15378"/>
        <dbReference type="ChEBI" id="CHEBI:29999"/>
        <dbReference type="ChEBI" id="CHEBI:30616"/>
        <dbReference type="ChEBI" id="CHEBI:83421"/>
        <dbReference type="ChEBI" id="CHEBI:456216"/>
        <dbReference type="EC" id="2.7.11.1"/>
    </reaction>
</comment>
<dbReference type="SMART" id="SM00184">
    <property type="entry name" value="RING"/>
    <property type="match status" value="1"/>
</dbReference>
<dbReference type="Gene3D" id="3.30.40.10">
    <property type="entry name" value="Zinc/RING finger domain, C3HC4 (zinc finger)"/>
    <property type="match status" value="1"/>
</dbReference>
<reference evidence="19 20" key="1">
    <citation type="journal article" date="2018" name="Proc. Natl. Acad. Sci. U.S.A.">
        <title>Draft genome sequence of Camellia sinensis var. sinensis provides insights into the evolution of the tea genome and tea quality.</title>
        <authorList>
            <person name="Wei C."/>
            <person name="Yang H."/>
            <person name="Wang S."/>
            <person name="Zhao J."/>
            <person name="Liu C."/>
            <person name="Gao L."/>
            <person name="Xia E."/>
            <person name="Lu Y."/>
            <person name="Tai Y."/>
            <person name="She G."/>
            <person name="Sun J."/>
            <person name="Cao H."/>
            <person name="Tong W."/>
            <person name="Gao Q."/>
            <person name="Li Y."/>
            <person name="Deng W."/>
            <person name="Jiang X."/>
            <person name="Wang W."/>
            <person name="Chen Q."/>
            <person name="Zhang S."/>
            <person name="Li H."/>
            <person name="Wu J."/>
            <person name="Wang P."/>
            <person name="Li P."/>
            <person name="Shi C."/>
            <person name="Zheng F."/>
            <person name="Jian J."/>
            <person name="Huang B."/>
            <person name="Shan D."/>
            <person name="Shi M."/>
            <person name="Fang C."/>
            <person name="Yue Y."/>
            <person name="Li F."/>
            <person name="Li D."/>
            <person name="Wei S."/>
            <person name="Han B."/>
            <person name="Jiang C."/>
            <person name="Yin Y."/>
            <person name="Xia T."/>
            <person name="Zhang Z."/>
            <person name="Bennetzen J.L."/>
            <person name="Zhao S."/>
            <person name="Wan X."/>
        </authorList>
    </citation>
    <scope>NUCLEOTIDE SEQUENCE [LARGE SCALE GENOMIC DNA]</scope>
    <source>
        <strain evidence="20">cv. Shuchazao</strain>
        <tissue evidence="19">Leaf</tissue>
    </source>
</reference>
<dbReference type="InterPro" id="IPR002035">
    <property type="entry name" value="VWF_A"/>
</dbReference>